<proteinExistence type="predicted"/>
<dbReference type="Proteomes" id="UP001205046">
    <property type="component" value="Unassembled WGS sequence"/>
</dbReference>
<accession>A0ABT2HR42</accession>
<name>A0ABT2HR42_9MICC</name>
<dbReference type="SUPFAM" id="SSF56563">
    <property type="entry name" value="Major capsid protein gp5"/>
    <property type="match status" value="1"/>
</dbReference>
<dbReference type="RefSeq" id="WP_260073168.1">
    <property type="nucleotide sequence ID" value="NZ_JALXMO010000016.1"/>
</dbReference>
<evidence type="ECO:0000313" key="2">
    <source>
        <dbReference type="EMBL" id="MCT1607162.1"/>
    </source>
</evidence>
<dbReference type="EMBL" id="JALXMO010000016">
    <property type="protein sequence ID" value="MCT1607162.1"/>
    <property type="molecule type" value="Genomic_DNA"/>
</dbReference>
<comment type="caution">
    <text evidence="2">The sequence shown here is derived from an EMBL/GenBank/DDBJ whole genome shotgun (WGS) entry which is preliminary data.</text>
</comment>
<organism evidence="2 3">
    <name type="scientific">Nesterenkonia massiliensis</name>
    <dbReference type="NCBI Taxonomy" id="1232429"/>
    <lineage>
        <taxon>Bacteria</taxon>
        <taxon>Bacillati</taxon>
        <taxon>Actinomycetota</taxon>
        <taxon>Actinomycetes</taxon>
        <taxon>Micrococcales</taxon>
        <taxon>Micrococcaceae</taxon>
        <taxon>Nesterenkonia</taxon>
    </lineage>
</organism>
<protein>
    <submittedName>
        <fullName evidence="2">Phage major capsid protein</fullName>
    </submittedName>
</protein>
<evidence type="ECO:0000313" key="3">
    <source>
        <dbReference type="Proteomes" id="UP001205046"/>
    </source>
</evidence>
<dbReference type="Pfam" id="PF05065">
    <property type="entry name" value="Phage_capsid"/>
    <property type="match status" value="1"/>
</dbReference>
<dbReference type="InterPro" id="IPR054612">
    <property type="entry name" value="Phage_capsid-like_C"/>
</dbReference>
<sequence length="321" mass="34617">MAVFGTEQAKVLMPRNIADGMVTEARTASTVAQLSAREPQRFGETEYIVFNDFPKAEFVAEGAQKGSTSGGYTSVTAKPHKAQVTLRFNQEVQWASEDHQLQVFQDLADAGKLALARALDLGLYHRINPLTGDVITAWDNYVGASTLRAELTSTAEADQVIRTAVGLLVNRDRPTSVNGLALDPRLTWALSELQTKLANGDPSGQQRYPQLGFGTAPTSFAGINAAQGDTVSGQPEAAADTGVRGIVGDFQNGIRWGVQRDLPVELIRFGDPDGQGDLKRHNQIALRLEIVYGWYAFTNRFALVTEPTAGETEPAPGSGQE</sequence>
<reference evidence="2 3" key="1">
    <citation type="submission" date="2022-04" db="EMBL/GenBank/DDBJ databases">
        <title>Human microbiome associated bacterial genomes.</title>
        <authorList>
            <person name="Sandstrom S."/>
            <person name="Salamzade R."/>
            <person name="Kalan L.R."/>
        </authorList>
    </citation>
    <scope>NUCLEOTIDE SEQUENCE [LARGE SCALE GENOMIC DNA]</scope>
    <source>
        <strain evidence="3">p3-SID767</strain>
    </source>
</reference>
<keyword evidence="3" id="KW-1185">Reference proteome</keyword>
<evidence type="ECO:0000259" key="1">
    <source>
        <dbReference type="Pfam" id="PF05065"/>
    </source>
</evidence>
<gene>
    <name evidence="2" type="ORF">M3B43_07445</name>
</gene>
<feature type="domain" description="Phage capsid-like C-terminal" evidence="1">
    <location>
        <begin position="11"/>
        <end position="267"/>
    </location>
</feature>